<accession>A0A6J4UD46</accession>
<feature type="compositionally biased region" description="Low complexity" evidence="1">
    <location>
        <begin position="93"/>
        <end position="106"/>
    </location>
</feature>
<feature type="compositionally biased region" description="Basic and acidic residues" evidence="1">
    <location>
        <begin position="70"/>
        <end position="81"/>
    </location>
</feature>
<feature type="region of interest" description="Disordered" evidence="1">
    <location>
        <begin position="1"/>
        <end position="33"/>
    </location>
</feature>
<sequence>MTGLRRRATRTGRGRATPPASHHHGRAAGRPGKWLGLVTGWRSLSACRHWRAGRAREPCPARVAQPTGDRTGRTGRADRSSTCDAGWRNPRTSDPAGSPGPRAPARAPDEQPRADH</sequence>
<evidence type="ECO:0000256" key="1">
    <source>
        <dbReference type="SAM" id="MobiDB-lite"/>
    </source>
</evidence>
<feature type="compositionally biased region" description="Basic and acidic residues" evidence="1">
    <location>
        <begin position="107"/>
        <end position="116"/>
    </location>
</feature>
<name>A0A6J4UD46_9BACT</name>
<gene>
    <name evidence="2" type="ORF">AVDCRST_MAG33-372</name>
</gene>
<dbReference type="AlphaFoldDB" id="A0A6J4UD46"/>
<protein>
    <submittedName>
        <fullName evidence="2">Uncharacterized protein</fullName>
    </submittedName>
</protein>
<evidence type="ECO:0000313" key="2">
    <source>
        <dbReference type="EMBL" id="CAA9545090.1"/>
    </source>
</evidence>
<dbReference type="EMBL" id="CADCWK010000031">
    <property type="protein sequence ID" value="CAA9545090.1"/>
    <property type="molecule type" value="Genomic_DNA"/>
</dbReference>
<reference evidence="2" key="1">
    <citation type="submission" date="2020-02" db="EMBL/GenBank/DDBJ databases">
        <authorList>
            <person name="Meier V. D."/>
        </authorList>
    </citation>
    <scope>NUCLEOTIDE SEQUENCE</scope>
    <source>
        <strain evidence="2">AVDCRST_MAG33</strain>
    </source>
</reference>
<feature type="compositionally biased region" description="Basic residues" evidence="1">
    <location>
        <begin position="1"/>
        <end position="13"/>
    </location>
</feature>
<proteinExistence type="predicted"/>
<feature type="region of interest" description="Disordered" evidence="1">
    <location>
        <begin position="52"/>
        <end position="116"/>
    </location>
</feature>
<organism evidence="2">
    <name type="scientific">uncultured Thermomicrobiales bacterium</name>
    <dbReference type="NCBI Taxonomy" id="1645740"/>
    <lineage>
        <taxon>Bacteria</taxon>
        <taxon>Pseudomonadati</taxon>
        <taxon>Thermomicrobiota</taxon>
        <taxon>Thermomicrobia</taxon>
        <taxon>Thermomicrobiales</taxon>
        <taxon>environmental samples</taxon>
    </lineage>
</organism>